<keyword evidence="2" id="KW-1185">Reference proteome</keyword>
<sequence length="314" mass="34838">MPKESVIRFPIEQKLVVAIASSALFDLTAGDQVYVEQGAKKYKQYQQQHVDDILPKGSAFTFIERLLTLNKRYPDERPIEVVLLSRNSAATGKRVFRSIKHYGLDIVRAAFMEGQSAFEYLPAFNVALFLSANRGDVERAIDAGYPAGFVVSGSDNNRSDNKPLTIAFDFDGVIASDESETVYKQEALSGFVEHEVEKQHIPHQPGPLSSLFTKLALLQQLENDVIAQDPDYQRCLTTAIITARSAPTHERVITTLESWGVEANTTFFLGGMDKGRILSVLKPDIFFDDQSGHLQSEVVETAMVHVPFGIANKA</sequence>
<dbReference type="EMBL" id="CAKLPX010000001">
    <property type="protein sequence ID" value="CAH0990652.1"/>
    <property type="molecule type" value="Genomic_DNA"/>
</dbReference>
<dbReference type="Pfam" id="PF06189">
    <property type="entry name" value="5-nucleotidase"/>
    <property type="match status" value="1"/>
</dbReference>
<accession>A0ABM9ACG5</accession>
<name>A0ABM9ACG5_9GAMM</name>
<comment type="caution">
    <text evidence="1">The sequence shown here is derived from an EMBL/GenBank/DDBJ whole genome shotgun (WGS) entry which is preliminary data.</text>
</comment>
<evidence type="ECO:0008006" key="3">
    <source>
        <dbReference type="Google" id="ProtNLM"/>
    </source>
</evidence>
<organism evidence="1 2">
    <name type="scientific">Sinobacterium norvegicum</name>
    <dbReference type="NCBI Taxonomy" id="1641715"/>
    <lineage>
        <taxon>Bacteria</taxon>
        <taxon>Pseudomonadati</taxon>
        <taxon>Pseudomonadota</taxon>
        <taxon>Gammaproteobacteria</taxon>
        <taxon>Cellvibrionales</taxon>
        <taxon>Spongiibacteraceae</taxon>
        <taxon>Sinobacterium</taxon>
    </lineage>
</organism>
<reference evidence="1" key="1">
    <citation type="submission" date="2021-12" db="EMBL/GenBank/DDBJ databases">
        <authorList>
            <person name="Rodrigo-Torres L."/>
            <person name="Arahal R. D."/>
            <person name="Lucena T."/>
        </authorList>
    </citation>
    <scope>NUCLEOTIDE SEQUENCE</scope>
    <source>
        <strain evidence="1">CECT 8267</strain>
    </source>
</reference>
<dbReference type="PANTHER" id="PTHR31367">
    <property type="entry name" value="CYTOSOLIC 5'-NUCLEOTIDASE 1 FAMILY MEMBER"/>
    <property type="match status" value="1"/>
</dbReference>
<dbReference type="PANTHER" id="PTHR31367:SF5">
    <property type="entry name" value="CYTOSOLIC 5'-NUCLEOTIDASE 1A"/>
    <property type="match status" value="1"/>
</dbReference>
<dbReference type="RefSeq" id="WP_237443331.1">
    <property type="nucleotide sequence ID" value="NZ_CAKLPX010000001.1"/>
</dbReference>
<evidence type="ECO:0000313" key="2">
    <source>
        <dbReference type="Proteomes" id="UP000838100"/>
    </source>
</evidence>
<protein>
    <recommendedName>
        <fullName evidence="3">5'-nucleotidase</fullName>
    </recommendedName>
</protein>
<dbReference type="Proteomes" id="UP000838100">
    <property type="component" value="Unassembled WGS sequence"/>
</dbReference>
<evidence type="ECO:0000313" key="1">
    <source>
        <dbReference type="EMBL" id="CAH0990652.1"/>
    </source>
</evidence>
<gene>
    <name evidence="1" type="ORF">SIN8267_00746</name>
</gene>
<proteinExistence type="predicted"/>
<dbReference type="InterPro" id="IPR010394">
    <property type="entry name" value="5-nucleotidase"/>
</dbReference>